<sequence length="193" mass="22810">MAFREEEIYEVINEVTSFEDINLSDIPDIDLYMDQVITLFEMKLNNLRRNKDEKIMTKTMINNYAKAKILPPVKGKKYNKEQIILLNLIYNLKQNLSLADISTLFNHISKIPQQEESNLSTVENLYQNFLEIKQSQEKVAQEQLNELVHIINEKADNFKEDEEYIKLILLVLTLINRANIEKRLAEKIIDKFF</sequence>
<protein>
    <submittedName>
        <fullName evidence="1">DUF1836 domain-containing protein</fullName>
    </submittedName>
</protein>
<evidence type="ECO:0000313" key="1">
    <source>
        <dbReference type="EMBL" id="MBU5485895.1"/>
    </source>
</evidence>
<organism evidence="1 2">
    <name type="scientific">Clostridium mobile</name>
    <dbReference type="NCBI Taxonomy" id="2841512"/>
    <lineage>
        <taxon>Bacteria</taxon>
        <taxon>Bacillati</taxon>
        <taxon>Bacillota</taxon>
        <taxon>Clostridia</taxon>
        <taxon>Eubacteriales</taxon>
        <taxon>Clostridiaceae</taxon>
        <taxon>Clostridium</taxon>
    </lineage>
</organism>
<dbReference type="Pfam" id="PF08876">
    <property type="entry name" value="DUF1836"/>
    <property type="match status" value="1"/>
</dbReference>
<name>A0ABS6EL03_9CLOT</name>
<keyword evidence="2" id="KW-1185">Reference proteome</keyword>
<accession>A0ABS6EL03</accession>
<gene>
    <name evidence="1" type="ORF">KQI86_16360</name>
</gene>
<reference evidence="1 2" key="1">
    <citation type="submission" date="2021-06" db="EMBL/GenBank/DDBJ databases">
        <authorList>
            <person name="Sun Q."/>
            <person name="Li D."/>
        </authorList>
    </citation>
    <scope>NUCLEOTIDE SEQUENCE [LARGE SCALE GENOMIC DNA]</scope>
    <source>
        <strain evidence="1 2">MSJ-11</strain>
    </source>
</reference>
<comment type="caution">
    <text evidence="1">The sequence shown here is derived from an EMBL/GenBank/DDBJ whole genome shotgun (WGS) entry which is preliminary data.</text>
</comment>
<dbReference type="EMBL" id="JAHLQF010000004">
    <property type="protein sequence ID" value="MBU5485895.1"/>
    <property type="molecule type" value="Genomic_DNA"/>
</dbReference>
<dbReference type="PANTHER" id="PTHR40056">
    <property type="entry name" value="HYPOTHETICAL CYTOSOLIC PROTEIN"/>
    <property type="match status" value="1"/>
</dbReference>
<dbReference type="InterPro" id="IPR014975">
    <property type="entry name" value="DUF1836"/>
</dbReference>
<dbReference type="Proteomes" id="UP000726170">
    <property type="component" value="Unassembled WGS sequence"/>
</dbReference>
<evidence type="ECO:0000313" key="2">
    <source>
        <dbReference type="Proteomes" id="UP000726170"/>
    </source>
</evidence>
<dbReference type="PANTHER" id="PTHR40056:SF1">
    <property type="entry name" value="DUF1836 DOMAIN-CONTAINING PROTEIN"/>
    <property type="match status" value="1"/>
</dbReference>
<proteinExistence type="predicted"/>
<dbReference type="RefSeq" id="WP_216440496.1">
    <property type="nucleotide sequence ID" value="NZ_JAHLQF010000004.1"/>
</dbReference>